<comment type="caution">
    <text evidence="13">Lacks conserved residue(s) required for the propagation of feature annotation.</text>
</comment>
<evidence type="ECO:0000256" key="12">
    <source>
        <dbReference type="ARBA" id="ARBA00025078"/>
    </source>
</evidence>
<keyword evidence="16" id="KW-1185">Reference proteome</keyword>
<evidence type="ECO:0000256" key="10">
    <source>
        <dbReference type="ARBA" id="ARBA00023136"/>
    </source>
</evidence>
<evidence type="ECO:0000256" key="9">
    <source>
        <dbReference type="ARBA" id="ARBA00022989"/>
    </source>
</evidence>
<organism evidence="15 16">
    <name type="scientific">Cupriavidus yeoncheonensis</name>
    <dbReference type="NCBI Taxonomy" id="1462994"/>
    <lineage>
        <taxon>Bacteria</taxon>
        <taxon>Pseudomonadati</taxon>
        <taxon>Pseudomonadota</taxon>
        <taxon>Betaproteobacteria</taxon>
        <taxon>Burkholderiales</taxon>
        <taxon>Burkholderiaceae</taxon>
        <taxon>Cupriavidus</taxon>
    </lineage>
</organism>
<sequence>MSEESDLEKTEPASPRRLEKAREEGQVVRSRELATFIMLMTGVAGLWSLGSVLGRTLDTVMRQSLRFEPATAFDTSRMLSRFASVVWESLLAFLPLLLLFGVAALAAPLLTGGWTFSTKVLAPDFGRMSPLSGLGRMFSVHSLAELFKAIAKSLLVGSVGAWVVWHRLPDAIALMNAPVQEALLHMLDMVLHCCLAVVLSLLVVAAIDVPWQFWEHFKKLRMSKEEVKQEFKESEGDPQIKGRIRQQQRAMARRRMMAEVPKADVVVTNPTHFAVALRYEEGRMGAPRVVAKGTDEVAARIRALAAEHRIPLMSAPPLARALHRHVELNQEIPAGLYTAVAEVLAWVYQLKHWHYSQGPQPSAPVDLMVPDELAVPESRA</sequence>
<feature type="compositionally biased region" description="Basic and acidic residues" evidence="14">
    <location>
        <begin position="7"/>
        <end position="23"/>
    </location>
</feature>
<protein>
    <recommendedName>
        <fullName evidence="3 13">Flagellar biosynthetic protein FlhB</fullName>
    </recommendedName>
</protein>
<keyword evidence="15" id="KW-0969">Cilium</keyword>
<evidence type="ECO:0000256" key="4">
    <source>
        <dbReference type="ARBA" id="ARBA00022448"/>
    </source>
</evidence>
<dbReference type="InterPro" id="IPR006135">
    <property type="entry name" value="T3SS_substrate_exporter"/>
</dbReference>
<dbReference type="InterPro" id="IPR029025">
    <property type="entry name" value="T3SS_substrate_exporter_C"/>
</dbReference>
<keyword evidence="4 13" id="KW-0813">Transport</keyword>
<keyword evidence="6 13" id="KW-0812">Transmembrane</keyword>
<evidence type="ECO:0000256" key="5">
    <source>
        <dbReference type="ARBA" id="ARBA00022475"/>
    </source>
</evidence>
<dbReference type="PRINTS" id="PR00950">
    <property type="entry name" value="TYPE3IMSPROT"/>
</dbReference>
<evidence type="ECO:0000256" key="8">
    <source>
        <dbReference type="ARBA" id="ARBA00022927"/>
    </source>
</evidence>
<dbReference type="EMBL" id="CAJPUY010000029">
    <property type="protein sequence ID" value="CAG2156383.1"/>
    <property type="molecule type" value="Genomic_DNA"/>
</dbReference>
<evidence type="ECO:0000256" key="2">
    <source>
        <dbReference type="ARBA" id="ARBA00010690"/>
    </source>
</evidence>
<keyword evidence="15" id="KW-0282">Flagellum</keyword>
<dbReference type="FunFam" id="3.40.1690.10:FF:000001">
    <property type="entry name" value="Flagellar biosynthetic protein FlhB"/>
    <property type="match status" value="1"/>
</dbReference>
<keyword evidence="11 13" id="KW-1006">Bacterial flagellum protein export</keyword>
<dbReference type="GO" id="GO:0005886">
    <property type="term" value="C:plasma membrane"/>
    <property type="evidence" value="ECO:0007669"/>
    <property type="project" value="UniProtKB-SubCell"/>
</dbReference>
<feature type="transmembrane region" description="Helical" evidence="13">
    <location>
        <begin position="33"/>
        <end position="53"/>
    </location>
</feature>
<proteinExistence type="inferred from homology"/>
<dbReference type="Gene3D" id="3.40.1690.10">
    <property type="entry name" value="secretion proteins EscU"/>
    <property type="match status" value="1"/>
</dbReference>
<evidence type="ECO:0000256" key="14">
    <source>
        <dbReference type="SAM" id="MobiDB-lite"/>
    </source>
</evidence>
<feature type="region of interest" description="Disordered" evidence="14">
    <location>
        <begin position="1"/>
        <end position="23"/>
    </location>
</feature>
<keyword evidence="8 13" id="KW-0653">Protein transport</keyword>
<keyword evidence="10 13" id="KW-0472">Membrane</keyword>
<evidence type="ECO:0000256" key="11">
    <source>
        <dbReference type="ARBA" id="ARBA00023225"/>
    </source>
</evidence>
<dbReference type="Proteomes" id="UP000672934">
    <property type="component" value="Unassembled WGS sequence"/>
</dbReference>
<feature type="transmembrane region" description="Helical" evidence="13">
    <location>
        <begin position="189"/>
        <end position="214"/>
    </location>
</feature>
<evidence type="ECO:0000313" key="16">
    <source>
        <dbReference type="Proteomes" id="UP000672934"/>
    </source>
</evidence>
<dbReference type="NCBIfam" id="TIGR00328">
    <property type="entry name" value="flhB"/>
    <property type="match status" value="1"/>
</dbReference>
<feature type="transmembrane region" description="Helical" evidence="13">
    <location>
        <begin position="85"/>
        <end position="110"/>
    </location>
</feature>
<reference evidence="15" key="1">
    <citation type="submission" date="2021-03" db="EMBL/GenBank/DDBJ databases">
        <authorList>
            <person name="Peeters C."/>
        </authorList>
    </citation>
    <scope>NUCLEOTIDE SEQUENCE</scope>
    <source>
        <strain evidence="15">LMG 31506</strain>
    </source>
</reference>
<name>A0A916IZM8_9BURK</name>
<evidence type="ECO:0000256" key="1">
    <source>
        <dbReference type="ARBA" id="ARBA00004651"/>
    </source>
</evidence>
<dbReference type="PANTHER" id="PTHR30531">
    <property type="entry name" value="FLAGELLAR BIOSYNTHETIC PROTEIN FLHB"/>
    <property type="match status" value="1"/>
</dbReference>
<dbReference type="Gene3D" id="6.10.250.2080">
    <property type="match status" value="1"/>
</dbReference>
<dbReference type="GO" id="GO:0009306">
    <property type="term" value="P:protein secretion"/>
    <property type="evidence" value="ECO:0007669"/>
    <property type="project" value="InterPro"/>
</dbReference>
<dbReference type="Pfam" id="PF01312">
    <property type="entry name" value="Bac_export_2"/>
    <property type="match status" value="1"/>
</dbReference>
<gene>
    <name evidence="13 15" type="primary">flhB</name>
    <name evidence="15" type="ORF">LMG31506_05689</name>
</gene>
<dbReference type="AlphaFoldDB" id="A0A916IZM8"/>
<comment type="similarity">
    <text evidence="2 13">Belongs to the type III secretion exporter family.</text>
</comment>
<dbReference type="SUPFAM" id="SSF160544">
    <property type="entry name" value="EscU C-terminal domain-like"/>
    <property type="match status" value="1"/>
</dbReference>
<evidence type="ECO:0000256" key="13">
    <source>
        <dbReference type="RuleBase" id="RU364091"/>
    </source>
</evidence>
<evidence type="ECO:0000256" key="6">
    <source>
        <dbReference type="ARBA" id="ARBA00022692"/>
    </source>
</evidence>
<evidence type="ECO:0000313" key="15">
    <source>
        <dbReference type="EMBL" id="CAG2156383.1"/>
    </source>
</evidence>
<comment type="caution">
    <text evidence="15">The sequence shown here is derived from an EMBL/GenBank/DDBJ whole genome shotgun (WGS) entry which is preliminary data.</text>
</comment>
<dbReference type="InterPro" id="IPR006136">
    <property type="entry name" value="FlhB"/>
</dbReference>
<evidence type="ECO:0000256" key="3">
    <source>
        <dbReference type="ARBA" id="ARBA00021622"/>
    </source>
</evidence>
<comment type="subcellular location">
    <subcellularLocation>
        <location evidence="1">Cell membrane</location>
        <topology evidence="1">Multi-pass membrane protein</topology>
    </subcellularLocation>
</comment>
<keyword evidence="7 13" id="KW-1005">Bacterial flagellum biogenesis</keyword>
<keyword evidence="15" id="KW-0966">Cell projection</keyword>
<dbReference type="RefSeq" id="WP_211950532.1">
    <property type="nucleotide sequence ID" value="NZ_CAJPUY010000029.1"/>
</dbReference>
<evidence type="ECO:0000256" key="7">
    <source>
        <dbReference type="ARBA" id="ARBA00022795"/>
    </source>
</evidence>
<dbReference type="PANTHER" id="PTHR30531:SF12">
    <property type="entry name" value="FLAGELLAR BIOSYNTHETIC PROTEIN FLHB"/>
    <property type="match status" value="1"/>
</dbReference>
<keyword evidence="9 13" id="KW-1133">Transmembrane helix</keyword>
<keyword evidence="5 13" id="KW-1003">Cell membrane</keyword>
<dbReference type="GO" id="GO:0044780">
    <property type="term" value="P:bacterial-type flagellum assembly"/>
    <property type="evidence" value="ECO:0007669"/>
    <property type="project" value="InterPro"/>
</dbReference>
<accession>A0A916IZM8</accession>
<comment type="function">
    <text evidence="12 13">Required for formation of the rod structure in the basal body of the flagellar apparatus. Together with FliI and FliH, may constitute the export apparatus of flagellin.</text>
</comment>